<sequence length="65" mass="7725">MSYPHSERIVWLLSTREIADWCEQKSQLLSEVEFRFRAVVHRIQQRISPYACVDEWSRNTAQGEG</sequence>
<reference evidence="1" key="2">
    <citation type="submission" date="2011-02" db="EMBL/GenBank/DDBJ databases">
        <authorList>
            <person name="MacLean D."/>
        </authorList>
    </citation>
    <scope>NUCLEOTIDE SEQUENCE</scope>
</reference>
<gene>
    <name evidence="1" type="primary">AlNc14C102G6064</name>
    <name evidence="1" type="ORF">ALNC14_068630</name>
</gene>
<name>F0WHM7_9STRA</name>
<accession>F0WHM7</accession>
<reference evidence="1" key="1">
    <citation type="journal article" date="2011" name="PLoS Biol.">
        <title>Gene gain and loss during evolution of obligate parasitism in the white rust pathogen of Arabidopsis thaliana.</title>
        <authorList>
            <person name="Kemen E."/>
            <person name="Gardiner A."/>
            <person name="Schultz-Larsen T."/>
            <person name="Kemen A.C."/>
            <person name="Balmuth A.L."/>
            <person name="Robert-Seilaniantz A."/>
            <person name="Bailey K."/>
            <person name="Holub E."/>
            <person name="Studholme D.J."/>
            <person name="Maclean D."/>
            <person name="Jones J.D."/>
        </authorList>
    </citation>
    <scope>NUCLEOTIDE SEQUENCE</scope>
</reference>
<protein>
    <submittedName>
        <fullName evidence="1">AlNc14C102G6064 protein</fullName>
    </submittedName>
</protein>
<evidence type="ECO:0000313" key="1">
    <source>
        <dbReference type="EMBL" id="CCA20720.1"/>
    </source>
</evidence>
<dbReference type="EMBL" id="FR824147">
    <property type="protein sequence ID" value="CCA20720.1"/>
    <property type="molecule type" value="Genomic_DNA"/>
</dbReference>
<dbReference type="HOGENOM" id="CLU_2854324_0_0_1"/>
<dbReference type="AlphaFoldDB" id="F0WHM7"/>
<proteinExistence type="predicted"/>
<organism evidence="1">
    <name type="scientific">Albugo laibachii Nc14</name>
    <dbReference type="NCBI Taxonomy" id="890382"/>
    <lineage>
        <taxon>Eukaryota</taxon>
        <taxon>Sar</taxon>
        <taxon>Stramenopiles</taxon>
        <taxon>Oomycota</taxon>
        <taxon>Peronosporomycetes</taxon>
        <taxon>Albuginales</taxon>
        <taxon>Albuginaceae</taxon>
        <taxon>Albugo</taxon>
    </lineage>
</organism>